<organism evidence="2 3">
    <name type="scientific">Nocardia xishanensis</name>
    <dbReference type="NCBI Taxonomy" id="238964"/>
    <lineage>
        <taxon>Bacteria</taxon>
        <taxon>Bacillati</taxon>
        <taxon>Actinomycetota</taxon>
        <taxon>Actinomycetes</taxon>
        <taxon>Mycobacteriales</taxon>
        <taxon>Nocardiaceae</taxon>
        <taxon>Nocardia</taxon>
    </lineage>
</organism>
<feature type="region of interest" description="Disordered" evidence="1">
    <location>
        <begin position="1"/>
        <end position="22"/>
    </location>
</feature>
<dbReference type="InterPro" id="IPR008634">
    <property type="entry name" value="Gas-vesicle_GvpO"/>
</dbReference>
<evidence type="ECO:0000313" key="3">
    <source>
        <dbReference type="Proteomes" id="UP001611415"/>
    </source>
</evidence>
<dbReference type="Pfam" id="PF05800">
    <property type="entry name" value="GvpO"/>
    <property type="match status" value="1"/>
</dbReference>
<proteinExistence type="predicted"/>
<name>A0ABW7X0Q1_9NOCA</name>
<protein>
    <submittedName>
        <fullName evidence="2">Gas vesicle protein GvpO</fullName>
    </submittedName>
</protein>
<evidence type="ECO:0000256" key="1">
    <source>
        <dbReference type="SAM" id="MobiDB-lite"/>
    </source>
</evidence>
<sequence>MSARRADDDTEDGGRSDRSQCRTAAEAAAAAIAQLADLTSKATEGATSAEPIEDGWLVEVEVLEDRRIPASSDTLALYEVELDPDGNLVAYRRTRRYARGSTDIGARGTS</sequence>
<comment type="caution">
    <text evidence="2">The sequence shown here is derived from an EMBL/GenBank/DDBJ whole genome shotgun (WGS) entry which is preliminary data.</text>
</comment>
<dbReference type="RefSeq" id="WP_357402485.1">
    <property type="nucleotide sequence ID" value="NZ_JBEYCD010000003.1"/>
</dbReference>
<dbReference type="EMBL" id="JBIRYO010000008">
    <property type="protein sequence ID" value="MFI2474661.1"/>
    <property type="molecule type" value="Genomic_DNA"/>
</dbReference>
<dbReference type="Proteomes" id="UP001611415">
    <property type="component" value="Unassembled WGS sequence"/>
</dbReference>
<feature type="compositionally biased region" description="Basic and acidic residues" evidence="1">
    <location>
        <begin position="1"/>
        <end position="20"/>
    </location>
</feature>
<keyword evidence="3" id="KW-1185">Reference proteome</keyword>
<accession>A0ABW7X0Q1</accession>
<evidence type="ECO:0000313" key="2">
    <source>
        <dbReference type="EMBL" id="MFI2474661.1"/>
    </source>
</evidence>
<gene>
    <name evidence="2" type="primary">gvpO</name>
    <name evidence="2" type="ORF">ACH49W_14895</name>
</gene>
<reference evidence="2 3" key="1">
    <citation type="submission" date="2024-10" db="EMBL/GenBank/DDBJ databases">
        <title>The Natural Products Discovery Center: Release of the First 8490 Sequenced Strains for Exploring Actinobacteria Biosynthetic Diversity.</title>
        <authorList>
            <person name="Kalkreuter E."/>
            <person name="Kautsar S.A."/>
            <person name="Yang D."/>
            <person name="Bader C.D."/>
            <person name="Teijaro C.N."/>
            <person name="Fluegel L."/>
            <person name="Davis C.M."/>
            <person name="Simpson J.R."/>
            <person name="Lauterbach L."/>
            <person name="Steele A.D."/>
            <person name="Gui C."/>
            <person name="Meng S."/>
            <person name="Li G."/>
            <person name="Viehrig K."/>
            <person name="Ye F."/>
            <person name="Su P."/>
            <person name="Kiefer A.F."/>
            <person name="Nichols A."/>
            <person name="Cepeda A.J."/>
            <person name="Yan W."/>
            <person name="Fan B."/>
            <person name="Jiang Y."/>
            <person name="Adhikari A."/>
            <person name="Zheng C.-J."/>
            <person name="Schuster L."/>
            <person name="Cowan T.M."/>
            <person name="Smanski M.J."/>
            <person name="Chevrette M.G."/>
            <person name="De Carvalho L.P.S."/>
            <person name="Shen B."/>
        </authorList>
    </citation>
    <scope>NUCLEOTIDE SEQUENCE [LARGE SCALE GENOMIC DNA]</scope>
    <source>
        <strain evidence="2 3">NPDC019275</strain>
    </source>
</reference>